<dbReference type="Gene3D" id="3.40.50.150">
    <property type="entry name" value="Vaccinia Virus protein VP39"/>
    <property type="match status" value="1"/>
</dbReference>
<dbReference type="PANTHER" id="PTHR12303">
    <property type="entry name" value="CARNOSINE N-METHYLTRANSFERASE"/>
    <property type="match status" value="1"/>
</dbReference>
<dbReference type="Proteomes" id="UP001305779">
    <property type="component" value="Unassembled WGS sequence"/>
</dbReference>
<dbReference type="InterPro" id="IPR012901">
    <property type="entry name" value="CARME"/>
</dbReference>
<evidence type="ECO:0000313" key="2">
    <source>
        <dbReference type="EMBL" id="KAK4500309.1"/>
    </source>
</evidence>
<dbReference type="Pfam" id="PF07942">
    <property type="entry name" value="CARME"/>
    <property type="match status" value="1"/>
</dbReference>
<dbReference type="InterPro" id="IPR029063">
    <property type="entry name" value="SAM-dependent_MTases_sf"/>
</dbReference>
<dbReference type="SUPFAM" id="SSF53335">
    <property type="entry name" value="S-adenosyl-L-methionine-dependent methyltransferases"/>
    <property type="match status" value="1"/>
</dbReference>
<protein>
    <recommendedName>
        <fullName evidence="4">N2227-domain-containing protein</fullName>
    </recommendedName>
</protein>
<evidence type="ECO:0008006" key="4">
    <source>
        <dbReference type="Google" id="ProtNLM"/>
    </source>
</evidence>
<proteinExistence type="predicted"/>
<evidence type="ECO:0000313" key="3">
    <source>
        <dbReference type="Proteomes" id="UP001305779"/>
    </source>
</evidence>
<feature type="region of interest" description="Disordered" evidence="1">
    <location>
        <begin position="1"/>
        <end position="30"/>
    </location>
</feature>
<feature type="compositionally biased region" description="Polar residues" evidence="1">
    <location>
        <begin position="20"/>
        <end position="29"/>
    </location>
</feature>
<dbReference type="SMART" id="SM01296">
    <property type="entry name" value="N2227"/>
    <property type="match status" value="1"/>
</dbReference>
<accession>A0ABR0EG09</accession>
<comment type="caution">
    <text evidence="2">The sequence shown here is derived from an EMBL/GenBank/DDBJ whole genome shotgun (WGS) entry which is preliminary data.</text>
</comment>
<gene>
    <name evidence="2" type="ORF">PRZ48_008498</name>
</gene>
<sequence length="433" mass="49467">MNLSKEPRIPPPEFPHGGPSSKSPQQCQDPSILDLFNLQSKPGDQRHDLERERVLHEIDRRHGRWNNKHPRWSILEALHGYDRYREIAGAEIDRFEGLYKHVAKEHKKILESTITYSKNFDITRSLLDRNTLLTQAVVENALSYYDISRPELDAFIADFEAGQDQKAKDNKFKMLRTHTSHALKHMVRDWSVEGHAEREATFPYILQAVAEHLHENSDEEYRVLVPGAGLGKLGHDLALLDPARMEITLNEKDEFMNLAYRYITSPSATQQTLHPFLETWSHARTRADILRPITLLPPPPRNVLLHAGDFTHLPPTPLYSAIATLFFIDTARDLVAYLTHIHSLLEPGGIWINAGPLLYGSAPFVQLTLEEVVAVAEAVGFSVERRREAEVVYNFNGTVLLRNGFVVEFWVGRKMGEGERGRTEGKRKGWIGW</sequence>
<name>A0ABR0EG09_ZASCE</name>
<organism evidence="2 3">
    <name type="scientific">Zasmidium cellare</name>
    <name type="common">Wine cellar mold</name>
    <name type="synonym">Racodium cellare</name>
    <dbReference type="NCBI Taxonomy" id="395010"/>
    <lineage>
        <taxon>Eukaryota</taxon>
        <taxon>Fungi</taxon>
        <taxon>Dikarya</taxon>
        <taxon>Ascomycota</taxon>
        <taxon>Pezizomycotina</taxon>
        <taxon>Dothideomycetes</taxon>
        <taxon>Dothideomycetidae</taxon>
        <taxon>Mycosphaerellales</taxon>
        <taxon>Mycosphaerellaceae</taxon>
        <taxon>Zasmidium</taxon>
    </lineage>
</organism>
<dbReference type="PANTHER" id="PTHR12303:SF13">
    <property type="match status" value="1"/>
</dbReference>
<keyword evidence="3" id="KW-1185">Reference proteome</keyword>
<dbReference type="EMBL" id="JAXOVC010000006">
    <property type="protein sequence ID" value="KAK4500309.1"/>
    <property type="molecule type" value="Genomic_DNA"/>
</dbReference>
<evidence type="ECO:0000256" key="1">
    <source>
        <dbReference type="SAM" id="MobiDB-lite"/>
    </source>
</evidence>
<reference evidence="2 3" key="1">
    <citation type="journal article" date="2023" name="G3 (Bethesda)">
        <title>A chromosome-level genome assembly of Zasmidium syzygii isolated from banana leaves.</title>
        <authorList>
            <person name="van Westerhoven A.C."/>
            <person name="Mehrabi R."/>
            <person name="Talebi R."/>
            <person name="Steentjes M.B.F."/>
            <person name="Corcolon B."/>
            <person name="Chong P.A."/>
            <person name="Kema G.H.J."/>
            <person name="Seidl M.F."/>
        </authorList>
    </citation>
    <scope>NUCLEOTIDE SEQUENCE [LARGE SCALE GENOMIC DNA]</scope>
    <source>
        <strain evidence="2 3">P124</strain>
    </source>
</reference>